<proteinExistence type="predicted"/>
<dbReference type="KEGG" id="mcha:111013894"/>
<evidence type="ECO:0000313" key="3">
    <source>
        <dbReference type="RefSeq" id="XP_022144129.1"/>
    </source>
</evidence>
<feature type="region of interest" description="Disordered" evidence="1">
    <location>
        <begin position="91"/>
        <end position="112"/>
    </location>
</feature>
<evidence type="ECO:0000313" key="8">
    <source>
        <dbReference type="RefSeq" id="XP_022144135.1"/>
    </source>
</evidence>
<dbReference type="RefSeq" id="XP_022144130.1">
    <property type="nucleotide sequence ID" value="XM_022288438.1"/>
</dbReference>
<evidence type="ECO:0000256" key="1">
    <source>
        <dbReference type="SAM" id="MobiDB-lite"/>
    </source>
</evidence>
<sequence length="112" mass="12201">MASSALISDSEAWKNLKAHLRDLMSDAARCKSMMVWSSLSILLPSLNAYNIGQPLATQVRKQLNASRTKGGSIEGFNFSTTLLKRYLEASSDVPSDLPALLPRTEPASGQEF</sequence>
<protein>
    <submittedName>
        <fullName evidence="3 4">Glucose-6-phosphate isomerase, cytosolic 2</fullName>
    </submittedName>
</protein>
<evidence type="ECO:0000313" key="6">
    <source>
        <dbReference type="RefSeq" id="XP_022144132.1"/>
    </source>
</evidence>
<keyword evidence="2" id="KW-1185">Reference proteome</keyword>
<dbReference type="RefSeq" id="XP_022144132.1">
    <property type="nucleotide sequence ID" value="XM_022288440.1"/>
</dbReference>
<dbReference type="OrthoDB" id="5831190at2759"/>
<dbReference type="RefSeq" id="XP_022144135.1">
    <property type="nucleotide sequence ID" value="XM_022288443.1"/>
</dbReference>
<evidence type="ECO:0000313" key="5">
    <source>
        <dbReference type="RefSeq" id="XP_022144131.1"/>
    </source>
</evidence>
<dbReference type="AlphaFoldDB" id="A0A6J1CSE9"/>
<dbReference type="Gene3D" id="1.10.1390.10">
    <property type="match status" value="1"/>
</dbReference>
<dbReference type="GeneID" id="111013894"/>
<name>A0A6J1CSE9_MOMCH</name>
<dbReference type="Proteomes" id="UP000504603">
    <property type="component" value="Unplaced"/>
</dbReference>
<dbReference type="InterPro" id="IPR023096">
    <property type="entry name" value="G6P_Isomerase_C"/>
</dbReference>
<evidence type="ECO:0000313" key="9">
    <source>
        <dbReference type="RefSeq" id="XP_022144136.1"/>
    </source>
</evidence>
<dbReference type="GO" id="GO:0006096">
    <property type="term" value="P:glycolytic process"/>
    <property type="evidence" value="ECO:0007669"/>
    <property type="project" value="InterPro"/>
</dbReference>
<gene>
    <name evidence="3 4 5 6 7 8 9" type="primary">LOC111013894</name>
</gene>
<evidence type="ECO:0000313" key="2">
    <source>
        <dbReference type="Proteomes" id="UP000504603"/>
    </source>
</evidence>
<dbReference type="RefSeq" id="XP_022144129.1">
    <property type="nucleotide sequence ID" value="XM_022288437.1"/>
</dbReference>
<keyword evidence="3 4" id="KW-0413">Isomerase</keyword>
<dbReference type="RefSeq" id="XP_022144136.1">
    <property type="nucleotide sequence ID" value="XM_022288444.1"/>
</dbReference>
<evidence type="ECO:0000313" key="7">
    <source>
        <dbReference type="RefSeq" id="XP_022144133.1"/>
    </source>
</evidence>
<evidence type="ECO:0000313" key="4">
    <source>
        <dbReference type="RefSeq" id="XP_022144130.1"/>
    </source>
</evidence>
<organism evidence="2 9">
    <name type="scientific">Momordica charantia</name>
    <name type="common">Bitter gourd</name>
    <name type="synonym">Balsam pear</name>
    <dbReference type="NCBI Taxonomy" id="3673"/>
    <lineage>
        <taxon>Eukaryota</taxon>
        <taxon>Viridiplantae</taxon>
        <taxon>Streptophyta</taxon>
        <taxon>Embryophyta</taxon>
        <taxon>Tracheophyta</taxon>
        <taxon>Spermatophyta</taxon>
        <taxon>Magnoliopsida</taxon>
        <taxon>eudicotyledons</taxon>
        <taxon>Gunneridae</taxon>
        <taxon>Pentapetalae</taxon>
        <taxon>rosids</taxon>
        <taxon>fabids</taxon>
        <taxon>Cucurbitales</taxon>
        <taxon>Cucurbitaceae</taxon>
        <taxon>Momordiceae</taxon>
        <taxon>Momordica</taxon>
    </lineage>
</organism>
<accession>A0A6J1CSE9</accession>
<reference evidence="3 4" key="1">
    <citation type="submission" date="2025-04" db="UniProtKB">
        <authorList>
            <consortium name="RefSeq"/>
        </authorList>
    </citation>
    <scope>IDENTIFICATION</scope>
    <source>
        <strain evidence="3 4">OHB3-1</strain>
    </source>
</reference>
<dbReference type="RefSeq" id="XP_022144133.1">
    <property type="nucleotide sequence ID" value="XM_022288441.1"/>
</dbReference>
<dbReference type="GO" id="GO:0004347">
    <property type="term" value="F:glucose-6-phosphate isomerase activity"/>
    <property type="evidence" value="ECO:0007669"/>
    <property type="project" value="InterPro"/>
</dbReference>
<dbReference type="RefSeq" id="XP_022144131.1">
    <property type="nucleotide sequence ID" value="XM_022288439.1"/>
</dbReference>